<dbReference type="Proteomes" id="UP000192095">
    <property type="component" value="Chromosome"/>
</dbReference>
<gene>
    <name evidence="6" type="ORF">JCM5805K_2275</name>
    <name evidence="8" type="ORF">LL223_1856</name>
    <name evidence="2" type="ORF">LL229_1924</name>
    <name evidence="3" type="ORF">LL275_1832</name>
    <name evidence="5" type="ORF">LLUC06_1949</name>
    <name evidence="4" type="ORF">LLUC11_1752</name>
    <name evidence="7" type="ORF">M20_1108</name>
</gene>
<evidence type="ECO:0000313" key="13">
    <source>
        <dbReference type="Proteomes" id="UP000192095"/>
    </source>
</evidence>
<dbReference type="Proteomes" id="UP000192067">
    <property type="component" value="Chromosome"/>
</dbReference>
<reference evidence="2" key="7">
    <citation type="submission" date="2023-09" db="EMBL/GenBank/DDBJ databases">
        <title>Complete Genomes and Methylome analysis of Lactococcus lactis subs lactis strains.</title>
        <authorList>
            <person name="Fomenkov A."/>
            <person name="McDonnell B."/>
            <person name="Sun L."/>
            <person name="Van Sinderen D."/>
            <person name="Roberts R.J."/>
        </authorList>
    </citation>
    <scope>NUCLEOTIDE SEQUENCE</scope>
    <source>
        <strain evidence="2">229</strain>
    </source>
</reference>
<dbReference type="OMA" id="RTAYDWT"/>
<name>A0A0A7T346_LACLL</name>
<dbReference type="PANTHER" id="PTHR43072:SF8">
    <property type="entry name" value="ACYLTRANSFERASE FABY-RELATED"/>
    <property type="match status" value="1"/>
</dbReference>
<dbReference type="SUPFAM" id="SSF55729">
    <property type="entry name" value="Acyl-CoA N-acyltransferases (Nat)"/>
    <property type="match status" value="1"/>
</dbReference>
<dbReference type="Proteomes" id="UP000192085">
    <property type="component" value="Chromosome"/>
</dbReference>
<reference evidence="11 12" key="3">
    <citation type="journal article" date="2017" name="BMC Genomics">
        <title>Comparative and functional genomics of the Lactococcus lactis taxon; insights into evolution and niche adaptation.</title>
        <authorList>
            <person name="Kelleher P."/>
            <person name="Bottacini F."/>
            <person name="Mahony J."/>
            <person name="Kilcawley K.N."/>
            <person name="van Sinderen D."/>
        </authorList>
    </citation>
    <scope>NUCLEOTIDE SEQUENCE [LARGE SCALE GENOMIC DNA]</scope>
    <source>
        <strain evidence="3 12">275</strain>
        <strain evidence="5 13">UC06</strain>
        <strain evidence="4 11">UC11</strain>
    </source>
</reference>
<dbReference type="PROSITE" id="PS51186">
    <property type="entry name" value="GNAT"/>
    <property type="match status" value="1"/>
</dbReference>
<feature type="domain" description="N-acetyltransferase" evidence="1">
    <location>
        <begin position="1"/>
        <end position="162"/>
    </location>
</feature>
<reference evidence="10" key="2">
    <citation type="submission" date="2015-10" db="EMBL/GenBank/DDBJ databases">
        <title>Draft Genome Sequences of 11 Lactococcus lactis subspecies cremoris strains.</title>
        <authorList>
            <person name="Wels M."/>
            <person name="Backus L."/>
            <person name="Boekhorst J."/>
            <person name="Dijkstra A."/>
            <person name="Beerthuizen M."/>
            <person name="Kelly W."/>
            <person name="Siezen R."/>
            <person name="Bachmann H."/>
            <person name="Van Hijum S."/>
        </authorList>
    </citation>
    <scope>NUCLEOTIDE SEQUENCE [LARGE SCALE GENOMIC DNA]</scope>
    <source>
        <strain evidence="10">M20</strain>
    </source>
</reference>
<keyword evidence="6" id="KW-0808">Transferase</keyword>
<dbReference type="Proteomes" id="UP001055586">
    <property type="component" value="Chromosome"/>
</dbReference>
<dbReference type="PANTHER" id="PTHR43072">
    <property type="entry name" value="N-ACETYLTRANSFERASE"/>
    <property type="match status" value="1"/>
</dbReference>
<evidence type="ECO:0000313" key="8">
    <source>
        <dbReference type="EMBL" id="QRZ35496.1"/>
    </source>
</evidence>
<dbReference type="EMBL" id="CP090823">
    <property type="protein sequence ID" value="ARD96805.1"/>
    <property type="molecule type" value="Genomic_DNA"/>
</dbReference>
<protein>
    <submittedName>
        <fullName evidence="2">GNAT family N-acetyltransferase</fullName>
        <ecNumber evidence="2">2.3.1.-</ecNumber>
    </submittedName>
    <submittedName>
        <fullName evidence="5">N-acetyltransferase family protein</fullName>
    </submittedName>
    <submittedName>
        <fullName evidence="7">Phosphinothricin N-acetyltransferase</fullName>
    </submittedName>
    <submittedName>
        <fullName evidence="6">Sortase and related acyltransferases</fullName>
    </submittedName>
    <submittedName>
        <fullName evidence="3">Sortase related acyltransferase</fullName>
    </submittedName>
</protein>
<evidence type="ECO:0000313" key="7">
    <source>
        <dbReference type="EMBL" id="KSU21398.1"/>
    </source>
</evidence>
<evidence type="ECO:0000313" key="12">
    <source>
        <dbReference type="Proteomes" id="UP000192085"/>
    </source>
</evidence>
<evidence type="ECO:0000313" key="5">
    <source>
        <dbReference type="EMBL" id="ARE21491.1"/>
    </source>
</evidence>
<reference evidence="8" key="5">
    <citation type="journal article" date="2020" name="Mol. Microbiol.">
        <title>The CWPS Rubik's cube: Linking diversity of cell wall polysaccharide structures with the encoded biosynthetic machinery of selected Lactococcus lactis strains.</title>
        <authorList>
            <person name="Mahony J."/>
            <person name="Frantzen C."/>
            <person name="Vinogradov E."/>
            <person name="Sadovskaya I."/>
            <person name="Theodorou I."/>
            <person name="Kelleher P."/>
            <person name="Chapot-Chartier M.P."/>
            <person name="Cambillau C."/>
            <person name="Holo H."/>
            <person name="van Sinderen D."/>
        </authorList>
    </citation>
    <scope>NUCLEOTIDE SEQUENCE</scope>
    <source>
        <strain evidence="8">223</strain>
    </source>
</reference>
<reference evidence="6 9" key="1">
    <citation type="submission" date="2015-01" db="EMBL/GenBank/DDBJ databases">
        <title>Lactococcus lactis subsp.lactis JCM 5805 whole genome shotgun sequence.</title>
        <authorList>
            <person name="Fujii T."/>
            <person name="Tomita Y."/>
            <person name="Ikushima S."/>
            <person name="Fujiwara D."/>
        </authorList>
    </citation>
    <scope>NUCLEOTIDE SEQUENCE [LARGE SCALE GENOMIC DNA]</scope>
    <source>
        <strain evidence="6 9">JCM 5805</strain>
    </source>
</reference>
<dbReference type="CDD" id="cd04301">
    <property type="entry name" value="NAT_SF"/>
    <property type="match status" value="1"/>
</dbReference>
<dbReference type="EMBL" id="CP015904">
    <property type="protein sequence ID" value="ARE14079.1"/>
    <property type="molecule type" value="Genomic_DNA"/>
</dbReference>
<dbReference type="EMBL" id="CP031926">
    <property type="protein sequence ID" value="QRZ35496.1"/>
    <property type="molecule type" value="Genomic_DNA"/>
</dbReference>
<dbReference type="EMBL" id="BBSI01000035">
    <property type="protein sequence ID" value="GAM81156.1"/>
    <property type="molecule type" value="Genomic_DNA"/>
</dbReference>
<evidence type="ECO:0000313" key="11">
    <source>
        <dbReference type="Proteomes" id="UP000192067"/>
    </source>
</evidence>
<dbReference type="Proteomes" id="UP000031847">
    <property type="component" value="Unassembled WGS sequence"/>
</dbReference>
<dbReference type="Proteomes" id="UP000053719">
    <property type="component" value="Unassembled WGS sequence"/>
</dbReference>
<dbReference type="RefSeq" id="WP_004255233.1">
    <property type="nucleotide sequence ID" value="NZ_BAABQR010000007.1"/>
</dbReference>
<dbReference type="Gene3D" id="3.40.630.30">
    <property type="match status" value="1"/>
</dbReference>
<dbReference type="AlphaFoldDB" id="A0A0A7T346"/>
<dbReference type="EMBL" id="CP015897">
    <property type="protein sequence ID" value="ARD99459.1"/>
    <property type="molecule type" value="Genomic_DNA"/>
</dbReference>
<dbReference type="GO" id="GO:0016747">
    <property type="term" value="F:acyltransferase activity, transferring groups other than amino-acyl groups"/>
    <property type="evidence" value="ECO:0007669"/>
    <property type="project" value="InterPro"/>
</dbReference>
<evidence type="ECO:0000259" key="1">
    <source>
        <dbReference type="PROSITE" id="PS51186"/>
    </source>
</evidence>
<reference evidence="8" key="6">
    <citation type="submission" date="2023-04" db="EMBL/GenBank/DDBJ databases">
        <authorList>
            <person name="McDonnell B."/>
        </authorList>
    </citation>
    <scope>NUCLEOTIDE SEQUENCE</scope>
    <source>
        <strain evidence="8">223</strain>
        <strain evidence="5">UC06</strain>
    </source>
</reference>
<dbReference type="EMBL" id="CP015902">
    <property type="protein sequence ID" value="ARE21491.1"/>
    <property type="molecule type" value="Genomic_DNA"/>
</dbReference>
<accession>A0A0A7T346</accession>
<dbReference type="EMBL" id="LKLU01000066">
    <property type="protein sequence ID" value="KSU21398.1"/>
    <property type="molecule type" value="Genomic_DNA"/>
</dbReference>
<dbReference type="PATRIC" id="fig|1360.100.peg.2066"/>
<reference evidence="7" key="4">
    <citation type="journal article" date="2017" name="Genome Announc.">
        <title>Draft Genome Sequences of 24 Lactococcus lactis Strains.</title>
        <authorList>
            <person name="Backus L."/>
            <person name="Wels M."/>
            <person name="Boekhorst J."/>
            <person name="Dijkstra A.R."/>
            <person name="Beerthuyzen M."/>
            <person name="Kelly W.J."/>
            <person name="Siezen R.J."/>
            <person name="van Hijum S.A."/>
            <person name="Bachmann H."/>
        </authorList>
    </citation>
    <scope>NUCLEOTIDE SEQUENCE</scope>
    <source>
        <strain evidence="7">M20</strain>
    </source>
</reference>
<evidence type="ECO:0000313" key="4">
    <source>
        <dbReference type="EMBL" id="ARE14079.1"/>
    </source>
</evidence>
<organism evidence="6 9">
    <name type="scientific">Lactococcus lactis subsp. lactis</name>
    <name type="common">Streptococcus lactis</name>
    <dbReference type="NCBI Taxonomy" id="1360"/>
    <lineage>
        <taxon>Bacteria</taxon>
        <taxon>Bacillati</taxon>
        <taxon>Bacillota</taxon>
        <taxon>Bacilli</taxon>
        <taxon>Lactobacillales</taxon>
        <taxon>Streptococcaceae</taxon>
        <taxon>Lactococcus</taxon>
    </lineage>
</organism>
<proteinExistence type="predicted"/>
<evidence type="ECO:0000313" key="10">
    <source>
        <dbReference type="Proteomes" id="UP000053719"/>
    </source>
</evidence>
<evidence type="ECO:0000313" key="9">
    <source>
        <dbReference type="Proteomes" id="UP000031847"/>
    </source>
</evidence>
<sequence length="187" mass="21678">MEFRLAKKSDAKRLLEIYKPYVEKTAITFEYEVPTIAEFEKRIEKIGSRYPYIVAIENDKIIGYAYAGAYRERAAYDWVVELSIYLDENERQHGAGSALYQKLLTALSVLNYQRAYACITYPNPASVAFHKKFGFEQIGLFPKAGYKFEQWYGIVWLERSLQTTDKVTAIKLLTDLSENELEKILAN</sequence>
<dbReference type="Proteomes" id="UP000663169">
    <property type="component" value="Chromosome"/>
</dbReference>
<dbReference type="EC" id="2.3.1.-" evidence="2"/>
<evidence type="ECO:0000313" key="6">
    <source>
        <dbReference type="EMBL" id="GAM81156.1"/>
    </source>
</evidence>
<keyword evidence="6" id="KW-0012">Acyltransferase</keyword>
<dbReference type="Pfam" id="PF13420">
    <property type="entry name" value="Acetyltransf_4"/>
    <property type="match status" value="1"/>
</dbReference>
<dbReference type="InterPro" id="IPR000182">
    <property type="entry name" value="GNAT_dom"/>
</dbReference>
<evidence type="ECO:0000313" key="3">
    <source>
        <dbReference type="EMBL" id="ARD99459.1"/>
    </source>
</evidence>
<evidence type="ECO:0000313" key="2">
    <source>
        <dbReference type="EMBL" id="ARD96805.1"/>
    </source>
</evidence>
<dbReference type="InterPro" id="IPR016181">
    <property type="entry name" value="Acyl_CoA_acyltransferase"/>
</dbReference>